<evidence type="ECO:0000313" key="3">
    <source>
        <dbReference type="EMBL" id="EFJ41473.1"/>
    </source>
</evidence>
<organism evidence="4">
    <name type="scientific">Volvox carteri f. nagariensis</name>
    <dbReference type="NCBI Taxonomy" id="3068"/>
    <lineage>
        <taxon>Eukaryota</taxon>
        <taxon>Viridiplantae</taxon>
        <taxon>Chlorophyta</taxon>
        <taxon>core chlorophytes</taxon>
        <taxon>Chlorophyceae</taxon>
        <taxon>CS clade</taxon>
        <taxon>Chlamydomonadales</taxon>
        <taxon>Volvocaceae</taxon>
        <taxon>Volvox</taxon>
    </lineage>
</organism>
<feature type="compositionally biased region" description="Basic and acidic residues" evidence="1">
    <location>
        <begin position="276"/>
        <end position="290"/>
    </location>
</feature>
<feature type="region of interest" description="Disordered" evidence="1">
    <location>
        <begin position="252"/>
        <end position="338"/>
    </location>
</feature>
<dbReference type="GO" id="GO:0008374">
    <property type="term" value="F:O-acyltransferase activity"/>
    <property type="evidence" value="ECO:0007669"/>
    <property type="project" value="InterPro"/>
</dbReference>
<proteinExistence type="predicted"/>
<accession>D8UFK7</accession>
<dbReference type="KEGG" id="vcn:VOLCADRAFT_121638"/>
<dbReference type="EMBL" id="GL378394">
    <property type="protein sequence ID" value="EFJ41473.1"/>
    <property type="molecule type" value="Genomic_DNA"/>
</dbReference>
<dbReference type="InParanoid" id="D8UFK7"/>
<evidence type="ECO:0000256" key="2">
    <source>
        <dbReference type="SAM" id="Phobius"/>
    </source>
</evidence>
<evidence type="ECO:0000256" key="1">
    <source>
        <dbReference type="SAM" id="MobiDB-lite"/>
    </source>
</evidence>
<evidence type="ECO:0008006" key="5">
    <source>
        <dbReference type="Google" id="ProtNLM"/>
    </source>
</evidence>
<dbReference type="STRING" id="3068.D8UFK7"/>
<feature type="transmembrane region" description="Helical" evidence="2">
    <location>
        <begin position="44"/>
        <end position="61"/>
    </location>
</feature>
<keyword evidence="2" id="KW-0812">Transmembrane</keyword>
<feature type="transmembrane region" description="Helical" evidence="2">
    <location>
        <begin position="12"/>
        <end position="32"/>
    </location>
</feature>
<dbReference type="eggNOG" id="ENOG502S7Z7">
    <property type="taxonomic scope" value="Eukaryota"/>
</dbReference>
<dbReference type="GO" id="GO:0006629">
    <property type="term" value="P:lipid metabolic process"/>
    <property type="evidence" value="ECO:0007669"/>
    <property type="project" value="InterPro"/>
</dbReference>
<evidence type="ECO:0000313" key="4">
    <source>
        <dbReference type="Proteomes" id="UP000001058"/>
    </source>
</evidence>
<feature type="compositionally biased region" description="Pro residues" evidence="1">
    <location>
        <begin position="257"/>
        <end position="268"/>
    </location>
</feature>
<gene>
    <name evidence="3" type="ORF">VOLCADRAFT_121638</name>
</gene>
<dbReference type="AlphaFoldDB" id="D8UFK7"/>
<dbReference type="Proteomes" id="UP000001058">
    <property type="component" value="Unassembled WGS sequence"/>
</dbReference>
<keyword evidence="4" id="KW-1185">Reference proteome</keyword>
<feature type="transmembrane region" description="Helical" evidence="2">
    <location>
        <begin position="171"/>
        <end position="194"/>
    </location>
</feature>
<feature type="transmembrane region" description="Helical" evidence="2">
    <location>
        <begin position="139"/>
        <end position="159"/>
    </location>
</feature>
<sequence length="464" mass="52084">MRPPFFDTGISTGLRLLIVGLSYFLLAAWLKYKVAPRPLGITRAIAALPIFVANIFCPWLFNDADELMHRLSTAFVLSWLCNFKVLAFCWGRPPLRDSMTVLQLAAVIMLPLFPKPPDSHLARSPKKGRLHDSAGSGAVLAWRWVAKIALLGSMAYMLLKYGDLMPGVVRHYVYAFGLYSFVGVLMDGPAALAVEALGLQLIPTFDQPWLSSSLADFWGRRWNIPTASLLRTVVYDPVIDGSLVPRAHHALHHSTFAPPPPPPPPPAKQPEQDPSGYRHDLSPSSPREEMPSPPQQQQAHHRNGYITKPQQRHHHHDHHDHHQHHHHHHPNQQQRVSELRRQLGLHATFLVSGVVHEYIAWLVKANDDWGWKWTVFFWIQAPLLTLESLAGRAMRRAGLQLPRPVAIVLTLVVLELLAYDLFFGFVEKDTDLASRVVAAVSSGYNIVQSPLRPVFASLAAGLRL</sequence>
<dbReference type="PANTHER" id="PTHR31595:SF57">
    <property type="entry name" value="OS04G0481900 PROTEIN"/>
    <property type="match status" value="1"/>
</dbReference>
<reference evidence="3 4" key="1">
    <citation type="journal article" date="2010" name="Science">
        <title>Genomic analysis of organismal complexity in the multicellular green alga Volvox carteri.</title>
        <authorList>
            <person name="Prochnik S.E."/>
            <person name="Umen J."/>
            <person name="Nedelcu A.M."/>
            <person name="Hallmann A."/>
            <person name="Miller S.M."/>
            <person name="Nishii I."/>
            <person name="Ferris P."/>
            <person name="Kuo A."/>
            <person name="Mitros T."/>
            <person name="Fritz-Laylin L.K."/>
            <person name="Hellsten U."/>
            <person name="Chapman J."/>
            <person name="Simakov O."/>
            <person name="Rensing S.A."/>
            <person name="Terry A."/>
            <person name="Pangilinan J."/>
            <person name="Kapitonov V."/>
            <person name="Jurka J."/>
            <person name="Salamov A."/>
            <person name="Shapiro H."/>
            <person name="Schmutz J."/>
            <person name="Grimwood J."/>
            <person name="Lindquist E."/>
            <person name="Lucas S."/>
            <person name="Grigoriev I.V."/>
            <person name="Schmitt R."/>
            <person name="Kirk D."/>
            <person name="Rokhsar D.S."/>
        </authorList>
    </citation>
    <scope>NUCLEOTIDE SEQUENCE [LARGE SCALE GENOMIC DNA]</scope>
    <source>
        <strain evidence="4">f. Nagariensis / Eve</strain>
    </source>
</reference>
<feature type="transmembrane region" description="Helical" evidence="2">
    <location>
        <begin position="405"/>
        <end position="426"/>
    </location>
</feature>
<protein>
    <recommendedName>
        <fullName evidence="5">Wax synthase domain-containing protein</fullName>
    </recommendedName>
</protein>
<dbReference type="GeneID" id="9626917"/>
<dbReference type="PANTHER" id="PTHR31595">
    <property type="entry name" value="LONG-CHAIN-ALCOHOL O-FATTY-ACYLTRANSFERASE 3-RELATED"/>
    <property type="match status" value="1"/>
</dbReference>
<keyword evidence="2" id="KW-0472">Membrane</keyword>
<keyword evidence="2" id="KW-1133">Transmembrane helix</keyword>
<name>D8UFK7_VOLCA</name>
<dbReference type="InterPro" id="IPR044851">
    <property type="entry name" value="Wax_synthase"/>
</dbReference>
<feature type="compositionally biased region" description="Basic residues" evidence="1">
    <location>
        <begin position="310"/>
        <end position="330"/>
    </location>
</feature>
<dbReference type="RefSeq" id="XP_002957418.1">
    <property type="nucleotide sequence ID" value="XM_002957372.1"/>
</dbReference>
<dbReference type="OrthoDB" id="1077582at2759"/>